<dbReference type="GO" id="GO:0008360">
    <property type="term" value="P:regulation of cell shape"/>
    <property type="evidence" value="ECO:0007669"/>
    <property type="project" value="UniProtKB-KW"/>
</dbReference>
<protein>
    <submittedName>
        <fullName evidence="22">Penicillin-binding protein 1A</fullName>
    </submittedName>
</protein>
<comment type="similarity">
    <text evidence="2">In the C-terminal section; belongs to the transpeptidase family.</text>
</comment>
<feature type="domain" description="Penicillin-binding protein transpeptidase" evidence="20">
    <location>
        <begin position="332"/>
        <end position="577"/>
    </location>
</feature>
<evidence type="ECO:0000256" key="15">
    <source>
        <dbReference type="ARBA" id="ARBA00023316"/>
    </source>
</evidence>
<dbReference type="InterPro" id="IPR012338">
    <property type="entry name" value="Beta-lactam/transpept-like"/>
</dbReference>
<evidence type="ECO:0000256" key="6">
    <source>
        <dbReference type="ARBA" id="ARBA00022676"/>
    </source>
</evidence>
<evidence type="ECO:0000256" key="1">
    <source>
        <dbReference type="ARBA" id="ARBA00004370"/>
    </source>
</evidence>
<dbReference type="InterPro" id="IPR023346">
    <property type="entry name" value="Lysozyme-like_dom_sf"/>
</dbReference>
<keyword evidence="13 19" id="KW-0472">Membrane</keyword>
<dbReference type="SUPFAM" id="SSF53955">
    <property type="entry name" value="Lysozyme-like"/>
    <property type="match status" value="1"/>
</dbReference>
<dbReference type="SUPFAM" id="SSF56601">
    <property type="entry name" value="beta-lactamase/transpeptidase-like"/>
    <property type="match status" value="1"/>
</dbReference>
<evidence type="ECO:0000256" key="9">
    <source>
        <dbReference type="ARBA" id="ARBA00022801"/>
    </source>
</evidence>
<evidence type="ECO:0000256" key="3">
    <source>
        <dbReference type="ARBA" id="ARBA00007739"/>
    </source>
</evidence>
<keyword evidence="8 19" id="KW-0812">Transmembrane</keyword>
<evidence type="ECO:0000256" key="17">
    <source>
        <dbReference type="ARBA" id="ARBA00049902"/>
    </source>
</evidence>
<keyword evidence="4" id="KW-0121">Carboxypeptidase</keyword>
<keyword evidence="14" id="KW-0511">Multifunctional enzyme</keyword>
<keyword evidence="5" id="KW-0645">Protease</keyword>
<dbReference type="FunFam" id="1.10.3810.10:FF:000001">
    <property type="entry name" value="Penicillin-binding protein 1A"/>
    <property type="match status" value="1"/>
</dbReference>
<dbReference type="Proteomes" id="UP000295008">
    <property type="component" value="Unassembled WGS sequence"/>
</dbReference>
<name>A0A4R1REA5_HYDET</name>
<dbReference type="GO" id="GO:0030288">
    <property type="term" value="C:outer membrane-bounded periplasmic space"/>
    <property type="evidence" value="ECO:0007669"/>
    <property type="project" value="TreeGrafter"/>
</dbReference>
<dbReference type="GO" id="GO:0008955">
    <property type="term" value="F:peptidoglycan glycosyltransferase activity"/>
    <property type="evidence" value="ECO:0007669"/>
    <property type="project" value="UniProtKB-EC"/>
</dbReference>
<dbReference type="InterPro" id="IPR050396">
    <property type="entry name" value="Glycosyltr_51/Transpeptidase"/>
</dbReference>
<evidence type="ECO:0000256" key="16">
    <source>
        <dbReference type="ARBA" id="ARBA00034000"/>
    </source>
</evidence>
<evidence type="ECO:0000313" key="22">
    <source>
        <dbReference type="EMBL" id="TCL64244.1"/>
    </source>
</evidence>
<comment type="subcellular location">
    <subcellularLocation>
        <location evidence="1">Membrane</location>
    </subcellularLocation>
</comment>
<feature type="domain" description="Glycosyl transferase family 51" evidence="21">
    <location>
        <begin position="68"/>
        <end position="240"/>
    </location>
</feature>
<evidence type="ECO:0000256" key="4">
    <source>
        <dbReference type="ARBA" id="ARBA00022645"/>
    </source>
</evidence>
<evidence type="ECO:0000313" key="23">
    <source>
        <dbReference type="Proteomes" id="UP000295008"/>
    </source>
</evidence>
<gene>
    <name evidence="22" type="ORF">EDC14_101950</name>
</gene>
<organism evidence="22 23">
    <name type="scientific">Hydrogenispora ethanolica</name>
    <dbReference type="NCBI Taxonomy" id="1082276"/>
    <lineage>
        <taxon>Bacteria</taxon>
        <taxon>Bacillati</taxon>
        <taxon>Bacillota</taxon>
        <taxon>Hydrogenispora</taxon>
    </lineage>
</organism>
<dbReference type="Gene3D" id="3.40.710.10">
    <property type="entry name" value="DD-peptidase/beta-lactamase superfamily"/>
    <property type="match status" value="1"/>
</dbReference>
<evidence type="ECO:0000259" key="20">
    <source>
        <dbReference type="Pfam" id="PF00905"/>
    </source>
</evidence>
<evidence type="ECO:0000256" key="12">
    <source>
        <dbReference type="ARBA" id="ARBA00022989"/>
    </source>
</evidence>
<comment type="catalytic activity">
    <reaction evidence="16">
        <text>Preferential cleavage: (Ac)2-L-Lys-D-Ala-|-D-Ala. Also transpeptidation of peptidyl-alanyl moieties that are N-acyl substituents of D-alanine.</text>
        <dbReference type="EC" id="3.4.16.4"/>
    </reaction>
</comment>
<dbReference type="RefSeq" id="WP_165908052.1">
    <property type="nucleotide sequence ID" value="NZ_SLUN01000019.1"/>
</dbReference>
<evidence type="ECO:0000256" key="14">
    <source>
        <dbReference type="ARBA" id="ARBA00023268"/>
    </source>
</evidence>
<reference evidence="22 23" key="1">
    <citation type="submission" date="2019-03" db="EMBL/GenBank/DDBJ databases">
        <title>Genomic Encyclopedia of Type Strains, Phase IV (KMG-IV): sequencing the most valuable type-strain genomes for metagenomic binning, comparative biology and taxonomic classification.</title>
        <authorList>
            <person name="Goeker M."/>
        </authorList>
    </citation>
    <scope>NUCLEOTIDE SEQUENCE [LARGE SCALE GENOMIC DNA]</scope>
    <source>
        <strain evidence="22 23">LX-B</strain>
    </source>
</reference>
<dbReference type="GO" id="GO:0009252">
    <property type="term" value="P:peptidoglycan biosynthetic process"/>
    <property type="evidence" value="ECO:0007669"/>
    <property type="project" value="UniProtKB-KW"/>
</dbReference>
<evidence type="ECO:0000256" key="18">
    <source>
        <dbReference type="SAM" id="MobiDB-lite"/>
    </source>
</evidence>
<keyword evidence="23" id="KW-1185">Reference proteome</keyword>
<keyword evidence="9" id="KW-0378">Hydrolase</keyword>
<keyword evidence="12 19" id="KW-1133">Transmembrane helix</keyword>
<evidence type="ECO:0000256" key="10">
    <source>
        <dbReference type="ARBA" id="ARBA00022960"/>
    </source>
</evidence>
<sequence length="754" mass="82565">MPVSKKKSPPRSQAKRLDTKKTMVIGFTALAGILLGLLLVLMISTNSNLLNLPPPKQATIFYDVNKKEFTRIYVENRLEVPLSRIPDVMKQAIVDVEDNRFYEHSGIDLRAIARALWVDLKGGGYIEGASTITQQLARNVLLTQKKALSRKVQEVFLAMNIERSYTKDEILERYLNQIYFGHNTYGVEAASRLYFGKSVSELRLHQAAMLAGLPKNPSGFSPYLHPEAAMERRAVVLGQMLKYGSISQSDFDAANRRPLDVIPLSAAKRRAAYFIDYVVQNLKGVVDEQALFTGGYKIYTTLDPLAQQAADEAVAALNGGKPDAHGVLQPQMALVAIDPHNGYIKAMVGGRDFGNTQLNRAVYAHRQPGSAIKPFTYVAAIDSRKYTPSSIVRDEPLSYPTSGGVWAPHNYDNIFRGDITLRHALEESVNMVAIKLVENLGPSTVIKYAQDMGLKNLVINGEPNDMNLSSLALGGLTRGVTPLELTASYSPLANQGIYVQPIAILEVRDANDNILYQDRPHKKIAIPEDTAFLVTDMMRGVIMRGTGRAALIDRPAAGKTGTTSDYTNAWFVGFTPDLLASVWIGNDSQKIPVRINGNVIGSGKAAQIWGIFMRKALSETPPSDFIPPAGIVSGVEICAQSGELATSNCPETLYESYLDGTQPTVPCHLHSDGQPPLDNNNPAGDGSGTPPVDNNGFQQQRSANWPFAKKKQVAVKICTESGLLATPYCPSDWVVTEIFTDGEQPTSYCNIHRR</sequence>
<dbReference type="InterPro" id="IPR001264">
    <property type="entry name" value="Glyco_trans_51"/>
</dbReference>
<dbReference type="Pfam" id="PF00905">
    <property type="entry name" value="Transpeptidase"/>
    <property type="match status" value="1"/>
</dbReference>
<keyword evidence="10" id="KW-0133">Cell shape</keyword>
<dbReference type="InterPro" id="IPR001460">
    <property type="entry name" value="PCN-bd_Tpept"/>
</dbReference>
<evidence type="ECO:0000259" key="21">
    <source>
        <dbReference type="Pfam" id="PF00912"/>
    </source>
</evidence>
<dbReference type="Gene3D" id="1.10.3810.10">
    <property type="entry name" value="Biosynthetic peptidoglycan transglycosylase-like"/>
    <property type="match status" value="1"/>
</dbReference>
<keyword evidence="15" id="KW-0961">Cell wall biogenesis/degradation</keyword>
<proteinExistence type="inferred from homology"/>
<evidence type="ECO:0000256" key="2">
    <source>
        <dbReference type="ARBA" id="ARBA00007090"/>
    </source>
</evidence>
<dbReference type="GO" id="GO:0009002">
    <property type="term" value="F:serine-type D-Ala-D-Ala carboxypeptidase activity"/>
    <property type="evidence" value="ECO:0007669"/>
    <property type="project" value="UniProtKB-EC"/>
</dbReference>
<dbReference type="GO" id="GO:0008658">
    <property type="term" value="F:penicillin binding"/>
    <property type="evidence" value="ECO:0007669"/>
    <property type="project" value="InterPro"/>
</dbReference>
<dbReference type="GO" id="GO:0016020">
    <property type="term" value="C:membrane"/>
    <property type="evidence" value="ECO:0007669"/>
    <property type="project" value="UniProtKB-SubCell"/>
</dbReference>
<keyword evidence="7" id="KW-0808">Transferase</keyword>
<dbReference type="Pfam" id="PF00912">
    <property type="entry name" value="Transgly"/>
    <property type="match status" value="1"/>
</dbReference>
<evidence type="ECO:0000256" key="7">
    <source>
        <dbReference type="ARBA" id="ARBA00022679"/>
    </source>
</evidence>
<dbReference type="GO" id="GO:0071555">
    <property type="term" value="P:cell wall organization"/>
    <property type="evidence" value="ECO:0007669"/>
    <property type="project" value="UniProtKB-KW"/>
</dbReference>
<comment type="similarity">
    <text evidence="3">In the N-terminal section; belongs to the glycosyltransferase 51 family.</text>
</comment>
<evidence type="ECO:0000256" key="19">
    <source>
        <dbReference type="SAM" id="Phobius"/>
    </source>
</evidence>
<dbReference type="PANTHER" id="PTHR32282:SF27">
    <property type="entry name" value="PENICILLIN-BINDING PROTEIN 1A"/>
    <property type="match status" value="1"/>
</dbReference>
<dbReference type="GO" id="GO:0006508">
    <property type="term" value="P:proteolysis"/>
    <property type="evidence" value="ECO:0007669"/>
    <property type="project" value="UniProtKB-KW"/>
</dbReference>
<keyword evidence="6" id="KW-0328">Glycosyltransferase</keyword>
<evidence type="ECO:0000256" key="5">
    <source>
        <dbReference type="ARBA" id="ARBA00022670"/>
    </source>
</evidence>
<keyword evidence="11" id="KW-0573">Peptidoglycan synthesis</keyword>
<feature type="transmembrane region" description="Helical" evidence="19">
    <location>
        <begin position="21"/>
        <end position="43"/>
    </location>
</feature>
<accession>A0A4R1REA5</accession>
<dbReference type="AlphaFoldDB" id="A0A4R1REA5"/>
<feature type="region of interest" description="Disordered" evidence="18">
    <location>
        <begin position="665"/>
        <end position="699"/>
    </location>
</feature>
<dbReference type="EMBL" id="SLUN01000019">
    <property type="protein sequence ID" value="TCL64244.1"/>
    <property type="molecule type" value="Genomic_DNA"/>
</dbReference>
<dbReference type="NCBIfam" id="TIGR02074">
    <property type="entry name" value="PBP_1a_fam"/>
    <property type="match status" value="1"/>
</dbReference>
<dbReference type="PANTHER" id="PTHR32282">
    <property type="entry name" value="BINDING PROTEIN TRANSPEPTIDASE, PUTATIVE-RELATED"/>
    <property type="match status" value="1"/>
</dbReference>
<evidence type="ECO:0000256" key="13">
    <source>
        <dbReference type="ARBA" id="ARBA00023136"/>
    </source>
</evidence>
<evidence type="ECO:0000256" key="11">
    <source>
        <dbReference type="ARBA" id="ARBA00022984"/>
    </source>
</evidence>
<comment type="caution">
    <text evidence="22">The sequence shown here is derived from an EMBL/GenBank/DDBJ whole genome shotgun (WGS) entry which is preliminary data.</text>
</comment>
<comment type="catalytic activity">
    <reaction evidence="17">
        <text>[GlcNAc-(1-&gt;4)-Mur2Ac(oyl-L-Ala-gamma-D-Glu-L-Lys-D-Ala-D-Ala)](n)-di-trans,octa-cis-undecaprenyl diphosphate + beta-D-GlcNAc-(1-&gt;4)-Mur2Ac(oyl-L-Ala-gamma-D-Glu-L-Lys-D-Ala-D-Ala)-di-trans,octa-cis-undecaprenyl diphosphate = [GlcNAc-(1-&gt;4)-Mur2Ac(oyl-L-Ala-gamma-D-Glu-L-Lys-D-Ala-D-Ala)](n+1)-di-trans,octa-cis-undecaprenyl diphosphate + di-trans,octa-cis-undecaprenyl diphosphate + H(+)</text>
        <dbReference type="Rhea" id="RHEA:23708"/>
        <dbReference type="Rhea" id="RHEA-COMP:9602"/>
        <dbReference type="Rhea" id="RHEA-COMP:9603"/>
        <dbReference type="ChEBI" id="CHEBI:15378"/>
        <dbReference type="ChEBI" id="CHEBI:58405"/>
        <dbReference type="ChEBI" id="CHEBI:60033"/>
        <dbReference type="ChEBI" id="CHEBI:78435"/>
        <dbReference type="EC" id="2.4.99.28"/>
    </reaction>
</comment>
<dbReference type="InterPro" id="IPR036950">
    <property type="entry name" value="PBP_transglycosylase"/>
</dbReference>
<evidence type="ECO:0000256" key="8">
    <source>
        <dbReference type="ARBA" id="ARBA00022692"/>
    </source>
</evidence>